<gene>
    <name evidence="3" type="ORF">GSLYS_00007711001</name>
</gene>
<name>A0AAV2HNK1_LYMST</name>
<evidence type="ECO:0000313" key="3">
    <source>
        <dbReference type="EMBL" id="CAL1533751.1"/>
    </source>
</evidence>
<evidence type="ECO:0000256" key="2">
    <source>
        <dbReference type="SAM" id="SignalP"/>
    </source>
</evidence>
<dbReference type="EMBL" id="CAXITT010000151">
    <property type="protein sequence ID" value="CAL1533751.1"/>
    <property type="molecule type" value="Genomic_DNA"/>
</dbReference>
<dbReference type="Proteomes" id="UP001497497">
    <property type="component" value="Unassembled WGS sequence"/>
</dbReference>
<comment type="caution">
    <text evidence="3">The sequence shown here is derived from an EMBL/GenBank/DDBJ whole genome shotgun (WGS) entry which is preliminary data.</text>
</comment>
<feature type="transmembrane region" description="Helical" evidence="1">
    <location>
        <begin position="216"/>
        <end position="239"/>
    </location>
</feature>
<dbReference type="AlphaFoldDB" id="A0AAV2HNK1"/>
<keyword evidence="2" id="KW-0732">Signal</keyword>
<proteinExistence type="predicted"/>
<feature type="chain" id="PRO_5043987934" evidence="2">
    <location>
        <begin position="22"/>
        <end position="430"/>
    </location>
</feature>
<keyword evidence="1" id="KW-1133">Transmembrane helix</keyword>
<organism evidence="3 4">
    <name type="scientific">Lymnaea stagnalis</name>
    <name type="common">Great pond snail</name>
    <name type="synonym">Helix stagnalis</name>
    <dbReference type="NCBI Taxonomy" id="6523"/>
    <lineage>
        <taxon>Eukaryota</taxon>
        <taxon>Metazoa</taxon>
        <taxon>Spiralia</taxon>
        <taxon>Lophotrochozoa</taxon>
        <taxon>Mollusca</taxon>
        <taxon>Gastropoda</taxon>
        <taxon>Heterobranchia</taxon>
        <taxon>Euthyneura</taxon>
        <taxon>Panpulmonata</taxon>
        <taxon>Hygrophila</taxon>
        <taxon>Lymnaeoidea</taxon>
        <taxon>Lymnaeidae</taxon>
        <taxon>Lymnaea</taxon>
    </lineage>
</organism>
<dbReference type="CDD" id="cd12087">
    <property type="entry name" value="TM_EGFR-like"/>
    <property type="match status" value="1"/>
</dbReference>
<keyword evidence="4" id="KW-1185">Reference proteome</keyword>
<sequence>MLSWLLLRLGISAALISTVDPNCADNALSFKVKETHLIFDIENARQFLSCLCITSYGCEFTVNNTLNKIDIILAKTFNATGASLSQVFSCSYSVDTIRCELLVVIPEGQCVTSFNETGCYHILSTVNCSADSISLTWNHLYTVTCHTFYDNSMCINDKNINYTIKDCENGASHLSTFSSLDTVTSSANTRETFITTANVSGVYPIKDITENNWNTIVAVTVSVGGLLFIIFLILAVIMYRRRRQNAKSTKTVLDAVKENGKTKTDGNVDANFINNYTQAKTTLIAEPYNVMQRNEISKDVDPTIARTFTLQKTGHESTNYATVAKSDDKSVSASTLIVHSELKKSNENLPMEKSGEESASVYSKLGEKNKVVENIYGVLKIQNDAKVSDRISPAADDQIIKPCSHEHIYFELERENRNSDLSICSDQNVK</sequence>
<evidence type="ECO:0000313" key="4">
    <source>
        <dbReference type="Proteomes" id="UP001497497"/>
    </source>
</evidence>
<evidence type="ECO:0000256" key="1">
    <source>
        <dbReference type="SAM" id="Phobius"/>
    </source>
</evidence>
<protein>
    <submittedName>
        <fullName evidence="3">Uncharacterized protein</fullName>
    </submittedName>
</protein>
<keyword evidence="1" id="KW-0812">Transmembrane</keyword>
<reference evidence="3 4" key="1">
    <citation type="submission" date="2024-04" db="EMBL/GenBank/DDBJ databases">
        <authorList>
            <consortium name="Genoscope - CEA"/>
            <person name="William W."/>
        </authorList>
    </citation>
    <scope>NUCLEOTIDE SEQUENCE [LARGE SCALE GENOMIC DNA]</scope>
</reference>
<feature type="signal peptide" evidence="2">
    <location>
        <begin position="1"/>
        <end position="21"/>
    </location>
</feature>
<keyword evidence="1" id="KW-0472">Membrane</keyword>
<accession>A0AAV2HNK1</accession>